<dbReference type="InterPro" id="IPR000674">
    <property type="entry name" value="Ald_Oxase/Xan_DH_a/b"/>
</dbReference>
<dbReference type="InterPro" id="IPR006311">
    <property type="entry name" value="TAT_signal"/>
</dbReference>
<dbReference type="SMART" id="SM01008">
    <property type="entry name" value="Ald_Xan_dh_C"/>
    <property type="match status" value="1"/>
</dbReference>
<dbReference type="Pfam" id="PF02738">
    <property type="entry name" value="MoCoBD_1"/>
    <property type="match status" value="1"/>
</dbReference>
<dbReference type="RefSeq" id="WP_309483078.1">
    <property type="nucleotide sequence ID" value="NZ_CP133720.1"/>
</dbReference>
<evidence type="ECO:0000313" key="3">
    <source>
        <dbReference type="Proteomes" id="UP001181355"/>
    </source>
</evidence>
<dbReference type="InterPro" id="IPR052516">
    <property type="entry name" value="N-heterocyclic_Hydroxylase"/>
</dbReference>
<protein>
    <submittedName>
        <fullName evidence="2">Molybdopterin-dependent oxidoreductase</fullName>
    </submittedName>
</protein>
<evidence type="ECO:0000259" key="1">
    <source>
        <dbReference type="SMART" id="SM01008"/>
    </source>
</evidence>
<dbReference type="Proteomes" id="UP001181355">
    <property type="component" value="Chromosome"/>
</dbReference>
<dbReference type="InterPro" id="IPR012368">
    <property type="entry name" value="OxRdtase_Mopterin-bd_su_IorB"/>
</dbReference>
<proteinExistence type="predicted"/>
<feature type="domain" description="Aldehyde oxidase/xanthine dehydrogenase a/b hammerhead" evidence="1">
    <location>
        <begin position="230"/>
        <end position="317"/>
    </location>
</feature>
<gene>
    <name evidence="2" type="ORF">RF679_04775</name>
</gene>
<dbReference type="InterPro" id="IPR008274">
    <property type="entry name" value="AldOxase/xan_DH_MoCoBD1"/>
</dbReference>
<dbReference type="Pfam" id="PF20256">
    <property type="entry name" value="MoCoBD_2"/>
    <property type="match status" value="2"/>
</dbReference>
<accession>A0ABY9RK65</accession>
<sequence length="767" mass="83788">MKTPELVQTANAVADLNVPSHLARRNFLKQSSALGAGLVLVTQLDNDASAQTTVVKADNLPPTSSNEFKPNAFIHIAESGKVTLVSKQPEIGQGIKTSLPMVIAEELEVNWKDVQIVQADFHPKYGDQFAGGSLSTPMNYNEFLKLGATARTMLIQAAAAQWKVSVSECYAEMSKVYHKPSKRSLGYGTLASKAATLTMPDAGSVVLKKPNEYKLLGTRVGGVDNAAIVSGKPLFGIDVKLPGMVYAVLEKCPAFGGKVLSANLDAIKALPGVRDAFVLEGTANLNGLMPGVAIIAESTWAAFSARKQLKVQWDEGEVAQQNWDDFVKKADELSKQAGTITLRKDGNIQEAFAKASKLVEAKYVYPFISHASIEPQNCTAWFKEESGELELWAPTQNPAAGQNIITNVLKIPKEKIILHMTRSGGGFGRRLSADYIIEAAAIAQRVKGPVKLMWSREDDMRHDHYRAGGFHFLRGAVDQKGKLSAWHNHFVTFANRITRDGKSILQPGSGASLSGDEFPGRWLENCLLEQTPMECGIPMGPWRAPGSNVFAWVFHSFIDELAHAAGRDPLEFRLEILGDKEIMPGTGERVQAYNVARMRRVLKEVAEKAGWGKRRFPKGQGQGIAFHFSHRGYIAEVAEVTVSKQGELKVDRVVVVTDIGSQIVNLSGAENQVQGSVIDGLSTLMYPELDIQRGRIVQSNFDQYPLLRMPDTPTKVEVHFLKTDYPVTGLGEPALPPLAPAVCNAIFAATGKRVRTLPLARNDLRWT</sequence>
<dbReference type="InterPro" id="IPR046867">
    <property type="entry name" value="AldOxase/xan_DH_MoCoBD2"/>
</dbReference>
<reference evidence="2" key="1">
    <citation type="submission" date="2023-09" db="EMBL/GenBank/DDBJ databases">
        <title>Undibacterium sp. 20NA77.5 isolated from freshwater.</title>
        <authorList>
            <person name="Le V."/>
            <person name="Ko S.-R."/>
            <person name="Ahn C.-Y."/>
            <person name="Oh H.-M."/>
        </authorList>
    </citation>
    <scope>NUCLEOTIDE SEQUENCE</scope>
    <source>
        <strain evidence="2">20NA77.5</strain>
    </source>
</reference>
<organism evidence="2 3">
    <name type="scientific">Undibacterium cyanobacteriorum</name>
    <dbReference type="NCBI Taxonomy" id="3073561"/>
    <lineage>
        <taxon>Bacteria</taxon>
        <taxon>Pseudomonadati</taxon>
        <taxon>Pseudomonadota</taxon>
        <taxon>Betaproteobacteria</taxon>
        <taxon>Burkholderiales</taxon>
        <taxon>Oxalobacteraceae</taxon>
        <taxon>Undibacterium</taxon>
    </lineage>
</organism>
<dbReference type="PROSITE" id="PS51318">
    <property type="entry name" value="TAT"/>
    <property type="match status" value="1"/>
</dbReference>
<dbReference type="SUPFAM" id="SSF56003">
    <property type="entry name" value="Molybdenum cofactor-binding domain"/>
    <property type="match status" value="2"/>
</dbReference>
<evidence type="ECO:0000313" key="2">
    <source>
        <dbReference type="EMBL" id="WMW81599.1"/>
    </source>
</evidence>
<name>A0ABY9RK65_9BURK</name>
<dbReference type="InterPro" id="IPR037165">
    <property type="entry name" value="AldOxase/xan_DH_Mopterin-bd_sf"/>
</dbReference>
<dbReference type="PIRSF" id="PIRSF036389">
    <property type="entry name" value="IOR_B"/>
    <property type="match status" value="1"/>
</dbReference>
<dbReference type="PANTHER" id="PTHR47495:SF3">
    <property type="entry name" value="BLR6219 PROTEIN"/>
    <property type="match status" value="1"/>
</dbReference>
<keyword evidence="3" id="KW-1185">Reference proteome</keyword>
<dbReference type="Gene3D" id="3.30.365.10">
    <property type="entry name" value="Aldehyde oxidase/xanthine dehydrogenase, molybdopterin binding domain"/>
    <property type="match status" value="3"/>
</dbReference>
<dbReference type="EMBL" id="CP133720">
    <property type="protein sequence ID" value="WMW81599.1"/>
    <property type="molecule type" value="Genomic_DNA"/>
</dbReference>
<dbReference type="Gene3D" id="3.90.1170.50">
    <property type="entry name" value="Aldehyde oxidase/xanthine dehydrogenase, a/b hammerhead"/>
    <property type="match status" value="1"/>
</dbReference>
<dbReference type="PANTHER" id="PTHR47495">
    <property type="entry name" value="ALDEHYDE DEHYDROGENASE"/>
    <property type="match status" value="1"/>
</dbReference>